<evidence type="ECO:0000256" key="6">
    <source>
        <dbReference type="ARBA" id="ARBA00023136"/>
    </source>
</evidence>
<feature type="transmembrane region" description="Helical" evidence="8">
    <location>
        <begin position="50"/>
        <end position="68"/>
    </location>
</feature>
<evidence type="ECO:0000259" key="9">
    <source>
        <dbReference type="Pfam" id="PF00361"/>
    </source>
</evidence>
<dbReference type="PANTHER" id="PTHR42703">
    <property type="entry name" value="NADH DEHYDROGENASE"/>
    <property type="match status" value="1"/>
</dbReference>
<feature type="transmembrane region" description="Helical" evidence="8">
    <location>
        <begin position="146"/>
        <end position="170"/>
    </location>
</feature>
<protein>
    <recommendedName>
        <fullName evidence="9">NADH:quinone oxidoreductase/Mrp antiporter transmembrane domain-containing protein</fullName>
    </recommendedName>
</protein>
<proteinExistence type="inferred from homology"/>
<dbReference type="InterPro" id="IPR050586">
    <property type="entry name" value="CPA3_Na-H_Antiporter_D"/>
</dbReference>
<organism evidence="10 11">
    <name type="scientific">Devosia aurantiaca</name>
    <dbReference type="NCBI Taxonomy" id="2714858"/>
    <lineage>
        <taxon>Bacteria</taxon>
        <taxon>Pseudomonadati</taxon>
        <taxon>Pseudomonadota</taxon>
        <taxon>Alphaproteobacteria</taxon>
        <taxon>Hyphomicrobiales</taxon>
        <taxon>Devosiaceae</taxon>
        <taxon>Devosia</taxon>
    </lineage>
</organism>
<sequence>MTMGRWLPPFGISLTADLFSAAFALAASAVSLIVLLYAEIDGGRDSKRDDFHAMVLLLLAGVTGAFLTGDLFNLYVWFEVMLIASFGLIVQGTKPIQLDGAVKYGFLNFLATTFFLMALGLLYGLLGTLNMADIMRVAPLADPGAMAGVAALLLLAFGMKAAAFPVNAWLPASYHTPSAAVSALLPASSPRSVPMPCCARSSPYCRAAAICWNRPLR</sequence>
<name>A0A6M1STZ8_9HYPH</name>
<dbReference type="AlphaFoldDB" id="A0A6M1STZ8"/>
<keyword evidence="11" id="KW-1185">Reference proteome</keyword>
<feature type="transmembrane region" description="Helical" evidence="8">
    <location>
        <begin position="74"/>
        <end position="92"/>
    </location>
</feature>
<feature type="domain" description="NADH:quinone oxidoreductase/Mrp antiporter transmembrane" evidence="9">
    <location>
        <begin position="69"/>
        <end position="188"/>
    </location>
</feature>
<evidence type="ECO:0000256" key="5">
    <source>
        <dbReference type="ARBA" id="ARBA00022989"/>
    </source>
</evidence>
<evidence type="ECO:0000313" key="11">
    <source>
        <dbReference type="Proteomes" id="UP000474802"/>
    </source>
</evidence>
<dbReference type="GO" id="GO:0005886">
    <property type="term" value="C:plasma membrane"/>
    <property type="evidence" value="ECO:0007669"/>
    <property type="project" value="UniProtKB-SubCell"/>
</dbReference>
<dbReference type="InterPro" id="IPR001750">
    <property type="entry name" value="ND/Mrp_TM"/>
</dbReference>
<accession>A0A6M1STZ8</accession>
<reference evidence="10 11" key="1">
    <citation type="submission" date="2020-02" db="EMBL/GenBank/DDBJ databases">
        <authorList>
            <person name="Khan S.A."/>
            <person name="Jeon C.O."/>
            <person name="Chun B.H."/>
        </authorList>
    </citation>
    <scope>NUCLEOTIDE SEQUENCE [LARGE SCALE GENOMIC DNA]</scope>
    <source>
        <strain evidence="10 11">H239</strain>
    </source>
</reference>
<keyword evidence="3" id="KW-1003">Cell membrane</keyword>
<feature type="transmembrane region" description="Helical" evidence="8">
    <location>
        <begin position="104"/>
        <end position="126"/>
    </location>
</feature>
<comment type="similarity">
    <text evidence="2">Belongs to the CPA3 antiporters (TC 2.A.63) subunit D family.</text>
</comment>
<evidence type="ECO:0000256" key="4">
    <source>
        <dbReference type="ARBA" id="ARBA00022692"/>
    </source>
</evidence>
<evidence type="ECO:0000256" key="1">
    <source>
        <dbReference type="ARBA" id="ARBA00004651"/>
    </source>
</evidence>
<dbReference type="EMBL" id="JAALFG010000003">
    <property type="protein sequence ID" value="NGP18655.1"/>
    <property type="molecule type" value="Genomic_DNA"/>
</dbReference>
<keyword evidence="5 8" id="KW-1133">Transmembrane helix</keyword>
<evidence type="ECO:0000256" key="7">
    <source>
        <dbReference type="RuleBase" id="RU000320"/>
    </source>
</evidence>
<evidence type="ECO:0000256" key="3">
    <source>
        <dbReference type="ARBA" id="ARBA00022475"/>
    </source>
</evidence>
<dbReference type="Pfam" id="PF00361">
    <property type="entry name" value="Proton_antipo_M"/>
    <property type="match status" value="1"/>
</dbReference>
<gene>
    <name evidence="10" type="ORF">G5575_14240</name>
</gene>
<keyword evidence="4 7" id="KW-0812">Transmembrane</keyword>
<reference evidence="10 11" key="2">
    <citation type="submission" date="2020-03" db="EMBL/GenBank/DDBJ databases">
        <title>Devosia chinhatensis sp. nov., isolated from a hexachlorocyclohexane (HCH) dump site in India.</title>
        <authorList>
            <person name="Kumar M."/>
            <person name="Lal R."/>
        </authorList>
    </citation>
    <scope>NUCLEOTIDE SEQUENCE [LARGE SCALE GENOMIC DNA]</scope>
    <source>
        <strain evidence="10 11">H239</strain>
    </source>
</reference>
<comment type="subcellular location">
    <subcellularLocation>
        <location evidence="1">Cell membrane</location>
        <topology evidence="1">Multi-pass membrane protein</topology>
    </subcellularLocation>
    <subcellularLocation>
        <location evidence="7">Membrane</location>
        <topology evidence="7">Multi-pass membrane protein</topology>
    </subcellularLocation>
</comment>
<evidence type="ECO:0000313" key="10">
    <source>
        <dbReference type="EMBL" id="NGP18655.1"/>
    </source>
</evidence>
<comment type="caution">
    <text evidence="10">The sequence shown here is derived from an EMBL/GenBank/DDBJ whole genome shotgun (WGS) entry which is preliminary data.</text>
</comment>
<dbReference type="Proteomes" id="UP000474802">
    <property type="component" value="Unassembled WGS sequence"/>
</dbReference>
<evidence type="ECO:0000256" key="2">
    <source>
        <dbReference type="ARBA" id="ARBA00005346"/>
    </source>
</evidence>
<feature type="transmembrane region" description="Helical" evidence="8">
    <location>
        <begin position="20"/>
        <end position="38"/>
    </location>
</feature>
<keyword evidence="6 8" id="KW-0472">Membrane</keyword>
<evidence type="ECO:0000256" key="8">
    <source>
        <dbReference type="SAM" id="Phobius"/>
    </source>
</evidence>
<dbReference type="PANTHER" id="PTHR42703:SF1">
    <property type="entry name" value="NA(+)_H(+) ANTIPORTER SUBUNIT D1"/>
    <property type="match status" value="1"/>
</dbReference>